<feature type="domain" description="RING-type" evidence="13">
    <location>
        <begin position="82"/>
        <end position="322"/>
    </location>
</feature>
<evidence type="ECO:0000256" key="5">
    <source>
        <dbReference type="ARBA" id="ARBA00005884"/>
    </source>
</evidence>
<dbReference type="Pfam" id="PF01485">
    <property type="entry name" value="IBR"/>
    <property type="match status" value="2"/>
</dbReference>
<sequence length="506" mass="58273">MEYDQERPYSVLTKDEVKEKMKKQILELSEVLLLPKSDATVLLMYQRWGTHWISDFLGENKEKVLTESGLKSVAIDSNQDLSDISCGICSKTSDKFYEFGDDDDNKDDGDVVEDDLIISTPFCSHKFCITCWREYLEKNFYSVEKTQTSISCPHQDCQAAVGSDTIEKLTIEDQEMYEKYVLRSYLEGNLELSIKKCPAPDCDYAIEFRREYEDAESSLNMVCLCGHIFCWRCMLESHRPVTCNNASDWLSRDLNKLSDESLSLSWIENNSKPCPNCLSPMVLDGPLQDRFLTCTCSFSFCWTCLKSKEYHTRFYGACAEPILKRGAQGETSCFDRWEACKILMEQAKSNLQALEESNMDTESLRKGLMLLVQCRQVLKWTCVYDYLHAEYESSKREYLRFLQEQASDQVQSYSETLKKETERALSEEPAGCVRGASCIDTSNIGNYFYHFIKTLQDGLEDVKVKSYNDYGGLYWSCDRCTSVNSWLHMECKTCFDATASPKEKSD</sequence>
<evidence type="ECO:0000256" key="4">
    <source>
        <dbReference type="ARBA" id="ARBA00004906"/>
    </source>
</evidence>
<accession>A0ABD1AB29</accession>
<keyword evidence="9" id="KW-0677">Repeat</keyword>
<keyword evidence="12" id="KW-0862">Zinc</keyword>
<evidence type="ECO:0000256" key="7">
    <source>
        <dbReference type="ARBA" id="ARBA00022679"/>
    </source>
</evidence>
<dbReference type="Gene3D" id="3.30.40.10">
    <property type="entry name" value="Zinc/RING finger domain, C3HC4 (zinc finger)"/>
    <property type="match status" value="1"/>
</dbReference>
<dbReference type="GO" id="GO:0061630">
    <property type="term" value="F:ubiquitin protein ligase activity"/>
    <property type="evidence" value="ECO:0007669"/>
    <property type="project" value="UniProtKB-EC"/>
</dbReference>
<evidence type="ECO:0000256" key="12">
    <source>
        <dbReference type="ARBA" id="ARBA00022833"/>
    </source>
</evidence>
<keyword evidence="8" id="KW-0479">Metal-binding</keyword>
<evidence type="ECO:0000256" key="8">
    <source>
        <dbReference type="ARBA" id="ARBA00022723"/>
    </source>
</evidence>
<dbReference type="SUPFAM" id="SSF57850">
    <property type="entry name" value="RING/U-box"/>
    <property type="match status" value="3"/>
</dbReference>
<protein>
    <recommendedName>
        <fullName evidence="6">RBR-type E3 ubiquitin transferase</fullName>
        <ecNumber evidence="6">2.3.2.31</ecNumber>
    </recommendedName>
</protein>
<keyword evidence="11" id="KW-0833">Ubl conjugation pathway</keyword>
<comment type="cofactor">
    <cofactor evidence="2">
        <name>Zn(2+)</name>
        <dbReference type="ChEBI" id="CHEBI:29105"/>
    </cofactor>
</comment>
<dbReference type="InterPro" id="IPR002867">
    <property type="entry name" value="IBR_dom"/>
</dbReference>
<dbReference type="PANTHER" id="PTHR11685">
    <property type="entry name" value="RBR FAMILY RING FINGER AND IBR DOMAIN-CONTAINING"/>
    <property type="match status" value="1"/>
</dbReference>
<dbReference type="GO" id="GO:0008270">
    <property type="term" value="F:zinc ion binding"/>
    <property type="evidence" value="ECO:0007669"/>
    <property type="project" value="UniProtKB-KW"/>
</dbReference>
<dbReference type="SMART" id="SM00184">
    <property type="entry name" value="RING"/>
    <property type="match status" value="2"/>
</dbReference>
<keyword evidence="7" id="KW-0808">Transferase</keyword>
<dbReference type="InterPro" id="IPR001841">
    <property type="entry name" value="Znf_RING"/>
</dbReference>
<comment type="catalytic activity">
    <reaction evidence="1">
        <text>[E2 ubiquitin-conjugating enzyme]-S-ubiquitinyl-L-cysteine + [acceptor protein]-L-lysine = [E2 ubiquitin-conjugating enzyme]-L-cysteine + [acceptor protein]-N(6)-ubiquitinyl-L-lysine.</text>
        <dbReference type="EC" id="2.3.2.31"/>
    </reaction>
</comment>
<name>A0ABD1AB29_CARAN</name>
<evidence type="ECO:0000256" key="3">
    <source>
        <dbReference type="ARBA" id="ARBA00003976"/>
    </source>
</evidence>
<proteinExistence type="inferred from homology"/>
<evidence type="ECO:0000256" key="9">
    <source>
        <dbReference type="ARBA" id="ARBA00022737"/>
    </source>
</evidence>
<evidence type="ECO:0000256" key="6">
    <source>
        <dbReference type="ARBA" id="ARBA00012251"/>
    </source>
</evidence>
<comment type="pathway">
    <text evidence="4">Protein modification; protein ubiquitination.</text>
</comment>
<evidence type="ECO:0000259" key="13">
    <source>
        <dbReference type="PROSITE" id="PS51873"/>
    </source>
</evidence>
<comment type="caution">
    <text evidence="14">The sequence shown here is derived from an EMBL/GenBank/DDBJ whole genome shotgun (WGS) entry which is preliminary data.</text>
</comment>
<dbReference type="Proteomes" id="UP001558713">
    <property type="component" value="Unassembled WGS sequence"/>
</dbReference>
<dbReference type="AlphaFoldDB" id="A0ABD1AB29"/>
<evidence type="ECO:0000256" key="11">
    <source>
        <dbReference type="ARBA" id="ARBA00022786"/>
    </source>
</evidence>
<dbReference type="PROSITE" id="PS51873">
    <property type="entry name" value="TRIAD"/>
    <property type="match status" value="1"/>
</dbReference>
<keyword evidence="10" id="KW-0863">Zinc-finger</keyword>
<dbReference type="InterPro" id="IPR031127">
    <property type="entry name" value="E3_UB_ligase_RBR"/>
</dbReference>
<organism evidence="14 15">
    <name type="scientific">Cardamine amara subsp. amara</name>
    <dbReference type="NCBI Taxonomy" id="228776"/>
    <lineage>
        <taxon>Eukaryota</taxon>
        <taxon>Viridiplantae</taxon>
        <taxon>Streptophyta</taxon>
        <taxon>Embryophyta</taxon>
        <taxon>Tracheophyta</taxon>
        <taxon>Spermatophyta</taxon>
        <taxon>Magnoliopsida</taxon>
        <taxon>eudicotyledons</taxon>
        <taxon>Gunneridae</taxon>
        <taxon>Pentapetalae</taxon>
        <taxon>rosids</taxon>
        <taxon>malvids</taxon>
        <taxon>Brassicales</taxon>
        <taxon>Brassicaceae</taxon>
        <taxon>Cardamineae</taxon>
        <taxon>Cardamine</taxon>
    </lineage>
</organism>
<dbReference type="SMART" id="SM00647">
    <property type="entry name" value="IBR"/>
    <property type="match status" value="2"/>
</dbReference>
<dbReference type="PROSITE" id="PS01358">
    <property type="entry name" value="ZF_RANBP2_1"/>
    <property type="match status" value="1"/>
</dbReference>
<gene>
    <name evidence="14" type="ORF">V5N11_011870</name>
</gene>
<dbReference type="FunFam" id="3.30.40.10:FF:000892">
    <property type="entry name" value="Probable E3 ubiquitin-protein ligase ARI15"/>
    <property type="match status" value="1"/>
</dbReference>
<dbReference type="CDD" id="cd20346">
    <property type="entry name" value="BRcat_RBR_ANKIB1"/>
    <property type="match status" value="1"/>
</dbReference>
<dbReference type="InterPro" id="IPR044066">
    <property type="entry name" value="TRIAD_supradom"/>
</dbReference>
<evidence type="ECO:0000313" key="15">
    <source>
        <dbReference type="Proteomes" id="UP001558713"/>
    </source>
</evidence>
<dbReference type="EC" id="2.3.2.31" evidence="6"/>
<evidence type="ECO:0000313" key="14">
    <source>
        <dbReference type="EMBL" id="KAL1204028.1"/>
    </source>
</evidence>
<evidence type="ECO:0000256" key="10">
    <source>
        <dbReference type="ARBA" id="ARBA00022771"/>
    </source>
</evidence>
<dbReference type="Gene3D" id="1.20.120.1750">
    <property type="match status" value="1"/>
</dbReference>
<dbReference type="InterPro" id="IPR001876">
    <property type="entry name" value="Znf_RanBP2"/>
</dbReference>
<keyword evidence="15" id="KW-1185">Reference proteome</keyword>
<dbReference type="InterPro" id="IPR013083">
    <property type="entry name" value="Znf_RING/FYVE/PHD"/>
</dbReference>
<comment type="similarity">
    <text evidence="5">Belongs to the RBR family. Ariadne subfamily.</text>
</comment>
<comment type="function">
    <text evidence="3">Might act as an E3 ubiquitin-protein ligase, or as part of E3 complex, which accepts ubiquitin from specific E2 ubiquitin-conjugating enzymes and then transfers it to substrates.</text>
</comment>
<evidence type="ECO:0000256" key="2">
    <source>
        <dbReference type="ARBA" id="ARBA00001947"/>
    </source>
</evidence>
<reference evidence="14 15" key="1">
    <citation type="submission" date="2024-04" db="EMBL/GenBank/DDBJ databases">
        <title>Genome assembly C_amara_ONT_v2.</title>
        <authorList>
            <person name="Yant L."/>
            <person name="Moore C."/>
            <person name="Slenker M."/>
        </authorList>
    </citation>
    <scope>NUCLEOTIDE SEQUENCE [LARGE SCALE GENOMIC DNA]</scope>
    <source>
        <tissue evidence="14">Leaf</tissue>
    </source>
</reference>
<dbReference type="EMBL" id="JBANAX010000547">
    <property type="protein sequence ID" value="KAL1204028.1"/>
    <property type="molecule type" value="Genomic_DNA"/>
</dbReference>
<evidence type="ECO:0000256" key="1">
    <source>
        <dbReference type="ARBA" id="ARBA00001798"/>
    </source>
</evidence>